<dbReference type="InterPro" id="IPR017871">
    <property type="entry name" value="ABC_transporter-like_CS"/>
</dbReference>
<comment type="similarity">
    <text evidence="2">Belongs to the ABC transporter superfamily. ABCG family. Eye pigment precursor importer (TC 3.A.1.204) subfamily.</text>
</comment>
<dbReference type="GO" id="GO:0140359">
    <property type="term" value="F:ABC-type transporter activity"/>
    <property type="evidence" value="ECO:0007669"/>
    <property type="project" value="InterPro"/>
</dbReference>
<dbReference type="InterPro" id="IPR043926">
    <property type="entry name" value="ABCG_dom"/>
</dbReference>
<dbReference type="InterPro" id="IPR003593">
    <property type="entry name" value="AAA+_ATPase"/>
</dbReference>
<dbReference type="SMART" id="SM00382">
    <property type="entry name" value="AAA"/>
    <property type="match status" value="1"/>
</dbReference>
<sequence>MRTSISPSSAVEINTTSALANYATEAAWENDRVADDLSPQNVETERKEVSVTGCSRKKGCLGSSFIHDLRTSMTWNTRPARVCTVGTSHESEKRLLSLARIFVKPLELQDSSWENNLSTVSVSDSEPGARSGVLEPHSALRSVMILVGEVREVRSVSHPNTLLGSLTWTSPSLSLLSLFHSPLFQSTKHFTCPSSLSNTAGIVDTLSTCIFHLLTLPNLVLHLILGVETLPSTTVHFPWLDQQALLPHRPLELVFSGLTVTVNKRPVLQDVSGVVRPGELLAVMGPSGCGKTTLLNCLSGRTRLDGGSIRLNKEHLNKRCKRRICYVLQQDIFFPDLTLRQTLELRKEPPPALYRLTIHSEIECRLTQVSRHCSFGREPSEEGVQPCPSTWLPSVYAARLRLPDTMTYMQKMQYVDHIIDVMDLTNCQDTIIGDYLKRGLSGGEKKRANVACELLTNPSLMLLDEPTSGLDSHSAYTLMSSLKRYAEKEGKTVVVTVHQPSSQIFHMFHKLLLLCNGQTAYFGPVHKVVDFFNSIGLAVMPQYNPADFILEQVKGSEEMKEKIIAASKDARRLPDYPQELLPEYFSNTVTLCDKYLNNYQESHIHSNGHISTNSCHCQRELWPGTRNGQATNHHKIAAKKPIEMCVVDPGTQNNVYTAIVMKDEEGKTLWQDNQSHASSSVSSSDDDVSWQWPTSFWTQFKVLSQRNFQEARPRMLSKLNWVQTIGLGVLAGLLWFQLERKEESLHDIQGWMFFSTTYWMLFALFGALSSFPPEREVITKERLSGAYRLSAYYLAKMVGELPLTVCLPAVYHLISYPMLGFHSPAVFLTLLGFLLLNTIVAQLSLQLPKFWVGYHKSGLVSDELSLAVLVRAIGGVRLIASSLLACTRSVGFFVGASCMDMQVSITISALYTLATQLFGGYLATNIPYWLKWMQYLSMVHYAYQNMQIVEFGEGTPIQCAPQSKFDVCANSSHIPLADILKAQGTSLPLWANTIVLLLFLLIFRILGYIVLRYFRRPK</sequence>
<dbReference type="GO" id="GO:0005886">
    <property type="term" value="C:plasma membrane"/>
    <property type="evidence" value="ECO:0007669"/>
    <property type="project" value="TreeGrafter"/>
</dbReference>
<evidence type="ECO:0000256" key="4">
    <source>
        <dbReference type="ARBA" id="ARBA00022692"/>
    </source>
</evidence>
<dbReference type="PROSITE" id="PS00211">
    <property type="entry name" value="ABC_TRANSPORTER_1"/>
    <property type="match status" value="1"/>
</dbReference>
<feature type="transmembrane region" description="Helical" evidence="9">
    <location>
        <begin position="865"/>
        <end position="886"/>
    </location>
</feature>
<dbReference type="Pfam" id="PF00005">
    <property type="entry name" value="ABC_tran"/>
    <property type="match status" value="1"/>
</dbReference>
<reference evidence="11" key="1">
    <citation type="submission" date="2020-11" db="EMBL/GenBank/DDBJ databases">
        <authorList>
            <person name="Tran Van P."/>
        </authorList>
    </citation>
    <scope>NUCLEOTIDE SEQUENCE</scope>
</reference>
<dbReference type="EMBL" id="OE180709">
    <property type="protein sequence ID" value="CAD7571810.1"/>
    <property type="molecule type" value="Genomic_DNA"/>
</dbReference>
<evidence type="ECO:0000256" key="3">
    <source>
        <dbReference type="ARBA" id="ARBA00022448"/>
    </source>
</evidence>
<name>A0A7R9P6Y7_TIMCA</name>
<dbReference type="SUPFAM" id="SSF52540">
    <property type="entry name" value="P-loop containing nucleoside triphosphate hydrolases"/>
    <property type="match status" value="1"/>
</dbReference>
<comment type="subcellular location">
    <subcellularLocation>
        <location evidence="1">Membrane</location>
        <topology evidence="1">Multi-pass membrane protein</topology>
    </subcellularLocation>
</comment>
<evidence type="ECO:0000256" key="8">
    <source>
        <dbReference type="ARBA" id="ARBA00023136"/>
    </source>
</evidence>
<dbReference type="PANTHER" id="PTHR48041:SF63">
    <property type="entry name" value="EARLY GENE AT 23, ISOFORM C"/>
    <property type="match status" value="1"/>
</dbReference>
<dbReference type="InterPro" id="IPR027417">
    <property type="entry name" value="P-loop_NTPase"/>
</dbReference>
<feature type="transmembrane region" description="Helical" evidence="9">
    <location>
        <begin position="791"/>
        <end position="814"/>
    </location>
</feature>
<dbReference type="PANTHER" id="PTHR48041">
    <property type="entry name" value="ABC TRANSPORTER G FAMILY MEMBER 28"/>
    <property type="match status" value="1"/>
</dbReference>
<evidence type="ECO:0000256" key="6">
    <source>
        <dbReference type="ARBA" id="ARBA00022840"/>
    </source>
</evidence>
<dbReference type="GO" id="GO:0016887">
    <property type="term" value="F:ATP hydrolysis activity"/>
    <property type="evidence" value="ECO:0007669"/>
    <property type="project" value="InterPro"/>
</dbReference>
<dbReference type="AlphaFoldDB" id="A0A7R9P6Y7"/>
<feature type="transmembrane region" description="Helical" evidence="9">
    <location>
        <begin position="907"/>
        <end position="930"/>
    </location>
</feature>
<evidence type="ECO:0000256" key="9">
    <source>
        <dbReference type="SAM" id="Phobius"/>
    </source>
</evidence>
<dbReference type="Pfam" id="PF01061">
    <property type="entry name" value="ABC2_membrane"/>
    <property type="match status" value="2"/>
</dbReference>
<dbReference type="Gene3D" id="3.40.50.300">
    <property type="entry name" value="P-loop containing nucleotide triphosphate hydrolases"/>
    <property type="match status" value="1"/>
</dbReference>
<feature type="transmembrane region" description="Helical" evidence="9">
    <location>
        <begin position="826"/>
        <end position="845"/>
    </location>
</feature>
<evidence type="ECO:0000313" key="11">
    <source>
        <dbReference type="EMBL" id="CAD7571810.1"/>
    </source>
</evidence>
<feature type="transmembrane region" description="Helical" evidence="9">
    <location>
        <begin position="989"/>
        <end position="1011"/>
    </location>
</feature>
<evidence type="ECO:0000256" key="5">
    <source>
        <dbReference type="ARBA" id="ARBA00022741"/>
    </source>
</evidence>
<feature type="transmembrane region" description="Helical" evidence="9">
    <location>
        <begin position="721"/>
        <end position="738"/>
    </location>
</feature>
<organism evidence="11">
    <name type="scientific">Timema californicum</name>
    <name type="common">California timema</name>
    <name type="synonym">Walking stick</name>
    <dbReference type="NCBI Taxonomy" id="61474"/>
    <lineage>
        <taxon>Eukaryota</taxon>
        <taxon>Metazoa</taxon>
        <taxon>Ecdysozoa</taxon>
        <taxon>Arthropoda</taxon>
        <taxon>Hexapoda</taxon>
        <taxon>Insecta</taxon>
        <taxon>Pterygota</taxon>
        <taxon>Neoptera</taxon>
        <taxon>Polyneoptera</taxon>
        <taxon>Phasmatodea</taxon>
        <taxon>Timematodea</taxon>
        <taxon>Timematoidea</taxon>
        <taxon>Timematidae</taxon>
        <taxon>Timema</taxon>
    </lineage>
</organism>
<protein>
    <submittedName>
        <fullName evidence="11">(California timema) hypothetical protein</fullName>
    </submittedName>
</protein>
<keyword evidence="4 9" id="KW-0812">Transmembrane</keyword>
<proteinExistence type="inferred from homology"/>
<keyword evidence="5" id="KW-0547">Nucleotide-binding</keyword>
<gene>
    <name evidence="11" type="ORF">TCMB3V08_LOCUS4474</name>
</gene>
<feature type="domain" description="ABC transporter" evidence="10">
    <location>
        <begin position="253"/>
        <end position="541"/>
    </location>
</feature>
<dbReference type="Pfam" id="PF19055">
    <property type="entry name" value="ABC2_membrane_7"/>
    <property type="match status" value="1"/>
</dbReference>
<dbReference type="InterPro" id="IPR013525">
    <property type="entry name" value="ABC2_TM"/>
</dbReference>
<keyword evidence="8 9" id="KW-0472">Membrane</keyword>
<keyword evidence="6" id="KW-0067">ATP-binding</keyword>
<dbReference type="InterPro" id="IPR003439">
    <property type="entry name" value="ABC_transporter-like_ATP-bd"/>
</dbReference>
<evidence type="ECO:0000256" key="1">
    <source>
        <dbReference type="ARBA" id="ARBA00004141"/>
    </source>
</evidence>
<evidence type="ECO:0000256" key="2">
    <source>
        <dbReference type="ARBA" id="ARBA00005814"/>
    </source>
</evidence>
<dbReference type="PROSITE" id="PS50893">
    <property type="entry name" value="ABC_TRANSPORTER_2"/>
    <property type="match status" value="1"/>
</dbReference>
<keyword evidence="7 9" id="KW-1133">Transmembrane helix</keyword>
<feature type="transmembrane region" description="Helical" evidence="9">
    <location>
        <begin position="750"/>
        <end position="771"/>
    </location>
</feature>
<dbReference type="InterPro" id="IPR050352">
    <property type="entry name" value="ABCG_transporters"/>
</dbReference>
<dbReference type="GO" id="GO:0005524">
    <property type="term" value="F:ATP binding"/>
    <property type="evidence" value="ECO:0007669"/>
    <property type="project" value="UniProtKB-KW"/>
</dbReference>
<keyword evidence="3" id="KW-0813">Transport</keyword>
<accession>A0A7R9P6Y7</accession>
<dbReference type="CDD" id="cd03213">
    <property type="entry name" value="ABCG_EPDR"/>
    <property type="match status" value="1"/>
</dbReference>
<evidence type="ECO:0000256" key="7">
    <source>
        <dbReference type="ARBA" id="ARBA00022989"/>
    </source>
</evidence>
<evidence type="ECO:0000259" key="10">
    <source>
        <dbReference type="PROSITE" id="PS50893"/>
    </source>
</evidence>